<keyword evidence="4" id="KW-1185">Reference proteome</keyword>
<feature type="region of interest" description="Disordered" evidence="1">
    <location>
        <begin position="1"/>
        <end position="29"/>
    </location>
</feature>
<reference evidence="4" key="1">
    <citation type="journal article" date="2019" name="Int. J. Syst. Evol. Microbiol.">
        <title>The Global Catalogue of Microorganisms (GCM) 10K type strain sequencing project: providing services to taxonomists for standard genome sequencing and annotation.</title>
        <authorList>
            <consortium name="The Broad Institute Genomics Platform"/>
            <consortium name="The Broad Institute Genome Sequencing Center for Infectious Disease"/>
            <person name="Wu L."/>
            <person name="Ma J."/>
        </authorList>
    </citation>
    <scope>NUCLEOTIDE SEQUENCE [LARGE SCALE GENOMIC DNA]</scope>
    <source>
        <strain evidence="4">JCM 16013</strain>
    </source>
</reference>
<gene>
    <name evidence="3" type="ORF">GCM10009838_79940</name>
</gene>
<evidence type="ECO:0000256" key="2">
    <source>
        <dbReference type="SAM" id="Phobius"/>
    </source>
</evidence>
<sequence length="166" mass="17885">MRRVPLGVPGTGAAGPASRANPFGSPLPGIRKQIPRRCGTMVTVLMVIVVVGLAVLLIGGAVKAGRLERSAARAPETNDHRERLTDEDRQYIQESLRHAEGVFPQNPAVAVDMAHHSVATVLHARGVDARIPARRDEDEASPEELRRQLLQYEDIVGELIGAGPRA</sequence>
<keyword evidence="2" id="KW-1133">Transmembrane helix</keyword>
<name>A0ABP5ELT0_9ACTN</name>
<evidence type="ECO:0000256" key="1">
    <source>
        <dbReference type="SAM" id="MobiDB-lite"/>
    </source>
</evidence>
<keyword evidence="2" id="KW-0812">Transmembrane</keyword>
<evidence type="ECO:0000313" key="3">
    <source>
        <dbReference type="EMBL" id="GAA2002046.1"/>
    </source>
</evidence>
<comment type="caution">
    <text evidence="3">The sequence shown here is derived from an EMBL/GenBank/DDBJ whole genome shotgun (WGS) entry which is preliminary data.</text>
</comment>
<dbReference type="Proteomes" id="UP001499854">
    <property type="component" value="Unassembled WGS sequence"/>
</dbReference>
<protein>
    <recommendedName>
        <fullName evidence="5">Secreted protein</fullName>
    </recommendedName>
</protein>
<feature type="transmembrane region" description="Helical" evidence="2">
    <location>
        <begin position="44"/>
        <end position="62"/>
    </location>
</feature>
<keyword evidence="2" id="KW-0472">Membrane</keyword>
<organism evidence="3 4">
    <name type="scientific">Catenulispora subtropica</name>
    <dbReference type="NCBI Taxonomy" id="450798"/>
    <lineage>
        <taxon>Bacteria</taxon>
        <taxon>Bacillati</taxon>
        <taxon>Actinomycetota</taxon>
        <taxon>Actinomycetes</taxon>
        <taxon>Catenulisporales</taxon>
        <taxon>Catenulisporaceae</taxon>
        <taxon>Catenulispora</taxon>
    </lineage>
</organism>
<proteinExistence type="predicted"/>
<evidence type="ECO:0000313" key="4">
    <source>
        <dbReference type="Proteomes" id="UP001499854"/>
    </source>
</evidence>
<accession>A0ABP5ELT0</accession>
<dbReference type="EMBL" id="BAAAQM010000073">
    <property type="protein sequence ID" value="GAA2002046.1"/>
    <property type="molecule type" value="Genomic_DNA"/>
</dbReference>
<evidence type="ECO:0008006" key="5">
    <source>
        <dbReference type="Google" id="ProtNLM"/>
    </source>
</evidence>